<comment type="caution">
    <text evidence="1">The sequence shown here is derived from an EMBL/GenBank/DDBJ whole genome shotgun (WGS) entry which is preliminary data.</text>
</comment>
<gene>
    <name evidence="1" type="ORF">Tco_0893557</name>
</gene>
<reference evidence="1" key="1">
    <citation type="journal article" date="2022" name="Int. J. Mol. Sci.">
        <title>Draft Genome of Tanacetum Coccineum: Genomic Comparison of Closely Related Tanacetum-Family Plants.</title>
        <authorList>
            <person name="Yamashiro T."/>
            <person name="Shiraishi A."/>
            <person name="Nakayama K."/>
            <person name="Satake H."/>
        </authorList>
    </citation>
    <scope>NUCLEOTIDE SEQUENCE</scope>
</reference>
<organism evidence="1 2">
    <name type="scientific">Tanacetum coccineum</name>
    <dbReference type="NCBI Taxonomy" id="301880"/>
    <lineage>
        <taxon>Eukaryota</taxon>
        <taxon>Viridiplantae</taxon>
        <taxon>Streptophyta</taxon>
        <taxon>Embryophyta</taxon>
        <taxon>Tracheophyta</taxon>
        <taxon>Spermatophyta</taxon>
        <taxon>Magnoliopsida</taxon>
        <taxon>eudicotyledons</taxon>
        <taxon>Gunneridae</taxon>
        <taxon>Pentapetalae</taxon>
        <taxon>asterids</taxon>
        <taxon>campanulids</taxon>
        <taxon>Asterales</taxon>
        <taxon>Asteraceae</taxon>
        <taxon>Asteroideae</taxon>
        <taxon>Anthemideae</taxon>
        <taxon>Anthemidinae</taxon>
        <taxon>Tanacetum</taxon>
    </lineage>
</organism>
<proteinExistence type="predicted"/>
<reference evidence="1" key="2">
    <citation type="submission" date="2022-01" db="EMBL/GenBank/DDBJ databases">
        <authorList>
            <person name="Yamashiro T."/>
            <person name="Shiraishi A."/>
            <person name="Satake H."/>
            <person name="Nakayama K."/>
        </authorList>
    </citation>
    <scope>NUCLEOTIDE SEQUENCE</scope>
</reference>
<protein>
    <submittedName>
        <fullName evidence="1">Uncharacterized protein</fullName>
    </submittedName>
</protein>
<accession>A0ABQ5C953</accession>
<sequence length="163" mass="18307">MVTISNVTILSSALKASVDGSLLHRRHQICIIQYDIKKLKKNPLTKTPPINHDVLHPSHNLVTGEPGSVLSSSGSVNSADPNQVNYPPDHLRRWTKDHPLDNIVGNPSRPVSTRNQFTSDALWCLFPYRTAKISQPKNFKIAGKKDLLDFQAMQDEIHEFDHP</sequence>
<evidence type="ECO:0000313" key="2">
    <source>
        <dbReference type="Proteomes" id="UP001151760"/>
    </source>
</evidence>
<name>A0ABQ5C953_9ASTR</name>
<evidence type="ECO:0000313" key="1">
    <source>
        <dbReference type="EMBL" id="GJT23620.1"/>
    </source>
</evidence>
<dbReference type="Proteomes" id="UP001151760">
    <property type="component" value="Unassembled WGS sequence"/>
</dbReference>
<dbReference type="EMBL" id="BQNB010014071">
    <property type="protein sequence ID" value="GJT23620.1"/>
    <property type="molecule type" value="Genomic_DNA"/>
</dbReference>
<keyword evidence="2" id="KW-1185">Reference proteome</keyword>